<evidence type="ECO:0000313" key="1">
    <source>
        <dbReference type="EMBL" id="NFA60089.1"/>
    </source>
</evidence>
<dbReference type="AlphaFoldDB" id="A0A6M0SX54"/>
<comment type="caution">
    <text evidence="1">The sequence shown here is derived from an EMBL/GenBank/DDBJ whole genome shotgun (WGS) entry which is preliminary data.</text>
</comment>
<sequence>MNNKNGLIEEIKSFLKNEDCSYDKDQLINEECVKGIQEIKDIALDEIGVEYDGKSIMVLEDFTDRVFDNVIQMVCNVLDSYKEK</sequence>
<evidence type="ECO:0000313" key="2">
    <source>
        <dbReference type="Proteomes" id="UP000473089"/>
    </source>
</evidence>
<organism evidence="1 2">
    <name type="scientific">Clostridium botulinum</name>
    <dbReference type="NCBI Taxonomy" id="1491"/>
    <lineage>
        <taxon>Bacteria</taxon>
        <taxon>Bacillati</taxon>
        <taxon>Bacillota</taxon>
        <taxon>Clostridia</taxon>
        <taxon>Eubacteriales</taxon>
        <taxon>Clostridiaceae</taxon>
        <taxon>Clostridium</taxon>
    </lineage>
</organism>
<name>A0A6M0SX54_CLOBO</name>
<reference evidence="1 2" key="1">
    <citation type="submission" date="2019-02" db="EMBL/GenBank/DDBJ databases">
        <title>Genome sequencing of Clostridium botulinum clinical isolates.</title>
        <authorList>
            <person name="Brunt J."/>
            <person name="Van Vliet A.H.M."/>
            <person name="Stringer S.C."/>
            <person name="Grant K.A."/>
            <person name="Carter A.C."/>
            <person name="Peck M.W."/>
        </authorList>
    </citation>
    <scope>NUCLEOTIDE SEQUENCE [LARGE SCALE GENOMIC DNA]</scope>
    <source>
        <strain evidence="1 2">R1125/03</strain>
    </source>
</reference>
<gene>
    <name evidence="1" type="ORF">EXM42_06690</name>
</gene>
<proteinExistence type="predicted"/>
<dbReference type="EMBL" id="SGJP01000011">
    <property type="protein sequence ID" value="NFA60089.1"/>
    <property type="molecule type" value="Genomic_DNA"/>
</dbReference>
<accession>A0A6M0SX54</accession>
<protein>
    <submittedName>
        <fullName evidence="1">Uncharacterized protein</fullName>
    </submittedName>
</protein>
<dbReference type="Proteomes" id="UP000473089">
    <property type="component" value="Unassembled WGS sequence"/>
</dbReference>